<protein>
    <submittedName>
        <fullName evidence="2">Uncharacterized protein</fullName>
    </submittedName>
</protein>
<dbReference type="RefSeq" id="WP_009765405.1">
    <property type="nucleotide sequence ID" value="NZ_CP009223.1"/>
</dbReference>
<evidence type="ECO:0000313" key="2">
    <source>
        <dbReference type="EMBL" id="AIM62749.1"/>
    </source>
</evidence>
<keyword evidence="3" id="KW-1185">Reference proteome</keyword>
<accession>A0A075TZ16</accession>
<dbReference type="KEGG" id="wci:WS105_0494"/>
<sequence length="172" mass="19444">MAEQRPIVYFQRLMGNYDRQVAEIMKAKREYLVFADDEEIIEEAPVVMSEPVIVEVLVPKQMATPFKTPTIVELNAPLDEAEVLDTEMSVTEAEDMHQDMMEQPVVEPIVMTPTHHEEPKAVSTSMPEATPKVEEKKVEETPKAKPMTGLGLNLDSIFNEEFSAEQTGYFGK</sequence>
<feature type="compositionally biased region" description="Basic and acidic residues" evidence="1">
    <location>
        <begin position="131"/>
        <end position="143"/>
    </location>
</feature>
<proteinExistence type="predicted"/>
<dbReference type="EMBL" id="CP009223">
    <property type="protein sequence ID" value="AIM62749.1"/>
    <property type="molecule type" value="Genomic_DNA"/>
</dbReference>
<feature type="region of interest" description="Disordered" evidence="1">
    <location>
        <begin position="117"/>
        <end position="148"/>
    </location>
</feature>
<evidence type="ECO:0000313" key="3">
    <source>
        <dbReference type="Proteomes" id="UP000029079"/>
    </source>
</evidence>
<reference evidence="3" key="2">
    <citation type="submission" date="2014-08" db="EMBL/GenBank/DDBJ databases">
        <title>Complete genome of Weissella ceti strain WS74 isolated from diseased rainbow trout in Brazil.</title>
        <authorList>
            <person name="Figueiredo H.C.P."/>
            <person name="Leal C.A.G."/>
            <person name="Pereira F.L."/>
            <person name="Soares S.C."/>
            <person name="Dorella F.A."/>
            <person name="Carvalho A.F."/>
            <person name="Azevedo V.A.C."/>
        </authorList>
    </citation>
    <scope>NUCLEOTIDE SEQUENCE [LARGE SCALE GENOMIC DNA]</scope>
    <source>
        <strain evidence="3">WS74</strain>
    </source>
</reference>
<evidence type="ECO:0000256" key="1">
    <source>
        <dbReference type="SAM" id="MobiDB-lite"/>
    </source>
</evidence>
<dbReference type="STRING" id="759620.WS105_0494"/>
<dbReference type="OrthoDB" id="2149583at2"/>
<dbReference type="AlphaFoldDB" id="A0A075TZ16"/>
<organism evidence="2 3">
    <name type="scientific">Weissella ceti</name>
    <dbReference type="NCBI Taxonomy" id="759620"/>
    <lineage>
        <taxon>Bacteria</taxon>
        <taxon>Bacillati</taxon>
        <taxon>Bacillota</taxon>
        <taxon>Bacilli</taxon>
        <taxon>Lactobacillales</taxon>
        <taxon>Lactobacillaceae</taxon>
        <taxon>Weissella</taxon>
    </lineage>
</organism>
<dbReference type="KEGG" id="wce:WS08_0496"/>
<gene>
    <name evidence="2" type="ORF">WS74_0497</name>
</gene>
<reference evidence="2 3" key="1">
    <citation type="journal article" date="2014" name="Genome Announc.">
        <title>Complete Genome Sequences of Fish Pathogenic Weissella ceti Strains WS74 and WS105.</title>
        <authorList>
            <person name="Figueiredo H.C."/>
            <person name="Leal C.A."/>
            <person name="Dorella F.A."/>
            <person name="Carvalho A.F."/>
            <person name="Soares S.C."/>
            <person name="Pereira F.L."/>
            <person name="Azevedo V.A."/>
        </authorList>
    </citation>
    <scope>NUCLEOTIDE SEQUENCE [LARGE SCALE GENOMIC DNA]</scope>
    <source>
        <strain evidence="2 3">WS74</strain>
    </source>
</reference>
<dbReference type="KEGG" id="wct:WS74_0497"/>
<name>A0A075TZ16_9LACO</name>
<dbReference type="Proteomes" id="UP000029079">
    <property type="component" value="Chromosome"/>
</dbReference>
<dbReference type="PATRIC" id="fig|759620.7.peg.483"/>